<dbReference type="EMBL" id="LSFI01000049">
    <property type="protein sequence ID" value="OAG26919.1"/>
    <property type="molecule type" value="Genomic_DNA"/>
</dbReference>
<dbReference type="Pfam" id="PF22548">
    <property type="entry name" value="AEP-TOTE"/>
    <property type="match status" value="1"/>
</dbReference>
<dbReference type="Pfam" id="PF14559">
    <property type="entry name" value="TPR_19"/>
    <property type="match status" value="1"/>
</dbReference>
<dbReference type="AlphaFoldDB" id="A0A177E7C1"/>
<gene>
    <name evidence="4" type="ORF">TH606_09640</name>
</gene>
<keyword evidence="1" id="KW-0802">TPR repeat</keyword>
<sequence length="570" mass="66555">MKHLLMAEEYLAQGLEEKARALVLRYRLWPGQKADEYLRWGILCEELALPIQAIECYQKALEVEKNYPPALWALARLYYELGDLDTAKRLTRRFLQKEPENSSARELLAKIYEELGEAGSYAVITRQKEKPASGPRYFPPSLGKRDLEPFGPFLYGRKAYGEIVLNSTGAPVFLYREKAFDEEKLKEHLLGKRYFGVYPIDEENRTRVAFLAIRISEQDRARHARDKSWLHFKSEAVNYVALSAFKRVKDEGLSAALEVLSPYYYRLWFLFSEPIHFLWAKRFLKTLLNKLPYPEDGVLYQAWNLTKPVGLGWREQAVILPLGVNPSTRQRALFIDESGEPYPEQLSFFKKWRQLSFSEVKTFCRGGELRFEARTVKPFDELLSRLCEKCAVIDSLVRKAQAGRILTREEKLALFLTVGLLDQDGRLLHEVLHPCPDYHFSRVERQRKGLPPNPISCYKLRAWFPTLTTTLSCYCVFENAEERYPSPLLHVSPILVPPEEETLTLKHRSVAELARHYWFYLNEKEKLERRLANLEKELVSYLEARPGKRIRLAEKVFLYCEDGRLKLEKT</sequence>
<comment type="caution">
    <text evidence="4">The sequence shown here is derived from an EMBL/GenBank/DDBJ whole genome shotgun (WGS) entry which is preliminary data.</text>
</comment>
<dbReference type="Gene3D" id="1.25.40.10">
    <property type="entry name" value="Tetratricopeptide repeat domain"/>
    <property type="match status" value="1"/>
</dbReference>
<keyword evidence="2" id="KW-0175">Coiled coil</keyword>
<dbReference type="OrthoDB" id="9770867at2"/>
<feature type="repeat" description="TPR" evidence="1">
    <location>
        <begin position="68"/>
        <end position="101"/>
    </location>
</feature>
<dbReference type="SUPFAM" id="SSF48452">
    <property type="entry name" value="TPR-like"/>
    <property type="match status" value="1"/>
</dbReference>
<dbReference type="SMART" id="SM00028">
    <property type="entry name" value="TPR"/>
    <property type="match status" value="2"/>
</dbReference>
<feature type="domain" description="TOTE conflict system primase" evidence="3">
    <location>
        <begin position="179"/>
        <end position="362"/>
    </location>
</feature>
<dbReference type="NCBIfam" id="NF040561">
    <property type="entry name" value="PrimPol_Msp"/>
    <property type="match status" value="1"/>
</dbReference>
<accession>A0A177E7C1</accession>
<proteinExistence type="predicted"/>
<dbReference type="InterPro" id="IPR054347">
    <property type="entry name" value="TOTE_primase"/>
</dbReference>
<dbReference type="Proteomes" id="UP000076964">
    <property type="component" value="Unassembled WGS sequence"/>
</dbReference>
<dbReference type="InterPro" id="IPR019734">
    <property type="entry name" value="TPR_rpt"/>
</dbReference>
<evidence type="ECO:0000256" key="1">
    <source>
        <dbReference type="PROSITE-ProRule" id="PRU00339"/>
    </source>
</evidence>
<feature type="coiled-coil region" evidence="2">
    <location>
        <begin position="517"/>
        <end position="544"/>
    </location>
</feature>
<dbReference type="InterPro" id="IPR011990">
    <property type="entry name" value="TPR-like_helical_dom_sf"/>
</dbReference>
<keyword evidence="5" id="KW-1185">Reference proteome</keyword>
<evidence type="ECO:0000313" key="4">
    <source>
        <dbReference type="EMBL" id="OAG26919.1"/>
    </source>
</evidence>
<evidence type="ECO:0000259" key="3">
    <source>
        <dbReference type="Pfam" id="PF22548"/>
    </source>
</evidence>
<evidence type="ECO:0000313" key="5">
    <source>
        <dbReference type="Proteomes" id="UP000076964"/>
    </source>
</evidence>
<dbReference type="RefSeq" id="WP_068543366.1">
    <property type="nucleotide sequence ID" value="NZ_LSFI01000049.1"/>
</dbReference>
<organism evidence="4 5">
    <name type="scientific">Thermodesulfatator autotrophicus</name>
    <dbReference type="NCBI Taxonomy" id="1795632"/>
    <lineage>
        <taxon>Bacteria</taxon>
        <taxon>Pseudomonadati</taxon>
        <taxon>Thermodesulfobacteriota</taxon>
        <taxon>Thermodesulfobacteria</taxon>
        <taxon>Thermodesulfobacteriales</taxon>
        <taxon>Thermodesulfatatoraceae</taxon>
        <taxon>Thermodesulfatator</taxon>
    </lineage>
</organism>
<evidence type="ECO:0000256" key="2">
    <source>
        <dbReference type="SAM" id="Coils"/>
    </source>
</evidence>
<dbReference type="STRING" id="1795632.TH606_09640"/>
<dbReference type="PROSITE" id="PS50005">
    <property type="entry name" value="TPR"/>
    <property type="match status" value="1"/>
</dbReference>
<reference evidence="4 5" key="1">
    <citation type="submission" date="2016-02" db="EMBL/GenBank/DDBJ databases">
        <title>Draft genome sequence of Thermodesulfatator sp. S606.</title>
        <authorList>
            <person name="Lai Q."/>
            <person name="Cao J."/>
            <person name="Dupont S."/>
            <person name="Shao Z."/>
            <person name="Jebbar M."/>
            <person name="Alain K."/>
        </authorList>
    </citation>
    <scope>NUCLEOTIDE SEQUENCE [LARGE SCALE GENOMIC DNA]</scope>
    <source>
        <strain evidence="4 5">S606</strain>
    </source>
</reference>
<name>A0A177E7C1_9BACT</name>
<protein>
    <recommendedName>
        <fullName evidence="3">TOTE conflict system primase domain-containing protein</fullName>
    </recommendedName>
</protein>